<dbReference type="Proteomes" id="UP001150217">
    <property type="component" value="Unassembled WGS sequence"/>
</dbReference>
<dbReference type="EMBL" id="JANVFT010000028">
    <property type="protein sequence ID" value="KAJ4496480.1"/>
    <property type="molecule type" value="Genomic_DNA"/>
</dbReference>
<proteinExistence type="predicted"/>
<sequence length="89" mass="9837">CDTINLDGSSIPASVEKSTYTHAQKMRAAATFGFGRIHGLGMQAWHSSEITGKMLGNPSVSEIVSTYMLSLRRRKASYYFRTSSLLFLT</sequence>
<keyword evidence="2" id="KW-1185">Reference proteome</keyword>
<name>A0ABQ8VPF9_9AGAR</name>
<comment type="caution">
    <text evidence="1">The sequence shown here is derived from an EMBL/GenBank/DDBJ whole genome shotgun (WGS) entry which is preliminary data.</text>
</comment>
<reference evidence="1" key="1">
    <citation type="submission" date="2022-08" db="EMBL/GenBank/DDBJ databases">
        <title>A Global Phylogenomic Analysis of the Shiitake Genus Lentinula.</title>
        <authorList>
            <consortium name="DOE Joint Genome Institute"/>
            <person name="Sierra-Patev S."/>
            <person name="Min B."/>
            <person name="Naranjo-Ortiz M."/>
            <person name="Looney B."/>
            <person name="Konkel Z."/>
            <person name="Slot J.C."/>
            <person name="Sakamoto Y."/>
            <person name="Steenwyk J.L."/>
            <person name="Rokas A."/>
            <person name="Carro J."/>
            <person name="Camarero S."/>
            <person name="Ferreira P."/>
            <person name="Molpeceres G."/>
            <person name="Ruiz-Duenas F.J."/>
            <person name="Serrano A."/>
            <person name="Henrissat B."/>
            <person name="Drula E."/>
            <person name="Hughes K.W."/>
            <person name="Mata J.L."/>
            <person name="Ishikawa N.K."/>
            <person name="Vargas-Isla R."/>
            <person name="Ushijima S."/>
            <person name="Smith C.A."/>
            <person name="Ahrendt S."/>
            <person name="Andreopoulos W."/>
            <person name="He G."/>
            <person name="Labutti K."/>
            <person name="Lipzen A."/>
            <person name="Ng V."/>
            <person name="Riley R."/>
            <person name="Sandor L."/>
            <person name="Barry K."/>
            <person name="Martinez A.T."/>
            <person name="Xiao Y."/>
            <person name="Gibbons J.G."/>
            <person name="Terashima K."/>
            <person name="Grigoriev I.V."/>
            <person name="Hibbett D.S."/>
        </authorList>
    </citation>
    <scope>NUCLEOTIDE SEQUENCE</scope>
    <source>
        <strain evidence="1">RHP3577 ss4</strain>
    </source>
</reference>
<protein>
    <submittedName>
        <fullName evidence="1">Uncharacterized protein</fullName>
    </submittedName>
</protein>
<evidence type="ECO:0000313" key="2">
    <source>
        <dbReference type="Proteomes" id="UP001150217"/>
    </source>
</evidence>
<accession>A0ABQ8VPF9</accession>
<organism evidence="1 2">
    <name type="scientific">Lentinula lateritia</name>
    <dbReference type="NCBI Taxonomy" id="40482"/>
    <lineage>
        <taxon>Eukaryota</taxon>
        <taxon>Fungi</taxon>
        <taxon>Dikarya</taxon>
        <taxon>Basidiomycota</taxon>
        <taxon>Agaricomycotina</taxon>
        <taxon>Agaricomycetes</taxon>
        <taxon>Agaricomycetidae</taxon>
        <taxon>Agaricales</taxon>
        <taxon>Marasmiineae</taxon>
        <taxon>Omphalotaceae</taxon>
        <taxon>Lentinula</taxon>
    </lineage>
</organism>
<gene>
    <name evidence="1" type="ORF">C8R41DRAFT_761858</name>
</gene>
<evidence type="ECO:0000313" key="1">
    <source>
        <dbReference type="EMBL" id="KAJ4496480.1"/>
    </source>
</evidence>
<feature type="non-terminal residue" evidence="1">
    <location>
        <position position="1"/>
    </location>
</feature>